<evidence type="ECO:0000259" key="2">
    <source>
        <dbReference type="PROSITE" id="PS00022"/>
    </source>
</evidence>
<dbReference type="GeneID" id="100370360"/>
<organism evidence="3 4">
    <name type="scientific">Saccoglossus kowalevskii</name>
    <name type="common">Acorn worm</name>
    <dbReference type="NCBI Taxonomy" id="10224"/>
    <lineage>
        <taxon>Eukaryota</taxon>
        <taxon>Metazoa</taxon>
        <taxon>Hemichordata</taxon>
        <taxon>Enteropneusta</taxon>
        <taxon>Harrimaniidae</taxon>
        <taxon>Saccoglossus</taxon>
    </lineage>
</organism>
<keyword evidence="3" id="KW-1185">Reference proteome</keyword>
<dbReference type="InterPro" id="IPR000742">
    <property type="entry name" value="EGF"/>
</dbReference>
<feature type="signal peptide" evidence="1">
    <location>
        <begin position="1"/>
        <end position="16"/>
    </location>
</feature>
<dbReference type="RefSeq" id="XP_002734842.1">
    <property type="nucleotide sequence ID" value="XM_002734796.2"/>
</dbReference>
<proteinExistence type="predicted"/>
<protein>
    <submittedName>
        <fullName evidence="4">Uncharacterized protein LOC100370360</fullName>
    </submittedName>
</protein>
<dbReference type="PROSITE" id="PS00022">
    <property type="entry name" value="EGF_1"/>
    <property type="match status" value="1"/>
</dbReference>
<dbReference type="Proteomes" id="UP000694865">
    <property type="component" value="Unplaced"/>
</dbReference>
<sequence>MKFIILCLVVVGVAFAQNGPGDRDDEHDGDRGDMAERPVVCMSDPECHGGWCEHGMCRCPPNHYGDHCEDVSPLRCIVCDGFWHGELSPCVSGWAHPELDSEICEDHQAYCKSEVWFQDGIPWIKRHGCSENCWEKEDCSPENEGASCVACCQYDDCVGGEKYILGGSQVITPSVILISFVSMFSYCL</sequence>
<keyword evidence="1" id="KW-0732">Signal</keyword>
<evidence type="ECO:0000313" key="3">
    <source>
        <dbReference type="Proteomes" id="UP000694865"/>
    </source>
</evidence>
<feature type="domain" description="EGF-like" evidence="2">
    <location>
        <begin position="57"/>
        <end position="68"/>
    </location>
</feature>
<name>A0ABM0GQ37_SACKO</name>
<gene>
    <name evidence="4" type="primary">LOC100370360</name>
</gene>
<feature type="chain" id="PRO_5046061235" evidence="1">
    <location>
        <begin position="17"/>
        <end position="188"/>
    </location>
</feature>
<evidence type="ECO:0000313" key="4">
    <source>
        <dbReference type="RefSeq" id="XP_002734842.1"/>
    </source>
</evidence>
<reference evidence="4" key="1">
    <citation type="submission" date="2025-08" db="UniProtKB">
        <authorList>
            <consortium name="RefSeq"/>
        </authorList>
    </citation>
    <scope>IDENTIFICATION</scope>
    <source>
        <tissue evidence="4">Testes</tissue>
    </source>
</reference>
<evidence type="ECO:0000256" key="1">
    <source>
        <dbReference type="SAM" id="SignalP"/>
    </source>
</evidence>
<accession>A0ABM0GQ37</accession>